<dbReference type="EnsemblMetazoa" id="PPA46103.1">
    <property type="protein sequence ID" value="PPA46103.1"/>
    <property type="gene ID" value="WBGene00284472"/>
</dbReference>
<protein>
    <submittedName>
        <fullName evidence="2">Uncharacterized protein</fullName>
    </submittedName>
</protein>
<name>A0A2A6BEE1_PRIPA</name>
<sequence>MKAPKRSFNIPSSTSVSARTRETTRDSRCADQCVRRPLLSLPEERRSEQELRREEHGQGRVAAHRLLEWEGENAMNYTGKSTDRAESPATDCWNGEKDVLLKIPKKMRADSERGLFQQIGLVHVEVVALWRLRSETRTWQEQLEVDRLQQRETVLDDVDVAVDHRAECTALAEPHTSHAVCEC</sequence>
<accession>A0A2A6BEE1</accession>
<evidence type="ECO:0000313" key="2">
    <source>
        <dbReference type="EnsemblMetazoa" id="PPA46103.1"/>
    </source>
</evidence>
<accession>A0A8R1Z4T0</accession>
<evidence type="ECO:0000313" key="3">
    <source>
        <dbReference type="Proteomes" id="UP000005239"/>
    </source>
</evidence>
<feature type="region of interest" description="Disordered" evidence="1">
    <location>
        <begin position="1"/>
        <end position="29"/>
    </location>
</feature>
<gene>
    <name evidence="2" type="primary">WBGene00284472</name>
</gene>
<feature type="compositionally biased region" description="Basic and acidic residues" evidence="1">
    <location>
        <begin position="19"/>
        <end position="29"/>
    </location>
</feature>
<feature type="compositionally biased region" description="Polar residues" evidence="1">
    <location>
        <begin position="9"/>
        <end position="18"/>
    </location>
</feature>
<dbReference type="AlphaFoldDB" id="A0A2A6BEE1"/>
<reference evidence="3" key="1">
    <citation type="journal article" date="2008" name="Nat. Genet.">
        <title>The Pristionchus pacificus genome provides a unique perspective on nematode lifestyle and parasitism.</title>
        <authorList>
            <person name="Dieterich C."/>
            <person name="Clifton S.W."/>
            <person name="Schuster L.N."/>
            <person name="Chinwalla A."/>
            <person name="Delehaunty K."/>
            <person name="Dinkelacker I."/>
            <person name="Fulton L."/>
            <person name="Fulton R."/>
            <person name="Godfrey J."/>
            <person name="Minx P."/>
            <person name="Mitreva M."/>
            <person name="Roeseler W."/>
            <person name="Tian H."/>
            <person name="Witte H."/>
            <person name="Yang S.P."/>
            <person name="Wilson R.K."/>
            <person name="Sommer R.J."/>
        </authorList>
    </citation>
    <scope>NUCLEOTIDE SEQUENCE [LARGE SCALE GENOMIC DNA]</scope>
    <source>
        <strain evidence="3">PS312</strain>
    </source>
</reference>
<proteinExistence type="predicted"/>
<organism evidence="2 3">
    <name type="scientific">Pristionchus pacificus</name>
    <name type="common">Parasitic nematode worm</name>
    <dbReference type="NCBI Taxonomy" id="54126"/>
    <lineage>
        <taxon>Eukaryota</taxon>
        <taxon>Metazoa</taxon>
        <taxon>Ecdysozoa</taxon>
        <taxon>Nematoda</taxon>
        <taxon>Chromadorea</taxon>
        <taxon>Rhabditida</taxon>
        <taxon>Rhabditina</taxon>
        <taxon>Diplogasteromorpha</taxon>
        <taxon>Diplogasteroidea</taxon>
        <taxon>Neodiplogasteridae</taxon>
        <taxon>Pristionchus</taxon>
    </lineage>
</organism>
<dbReference type="Proteomes" id="UP000005239">
    <property type="component" value="Unassembled WGS sequence"/>
</dbReference>
<evidence type="ECO:0000256" key="1">
    <source>
        <dbReference type="SAM" id="MobiDB-lite"/>
    </source>
</evidence>
<keyword evidence="3" id="KW-1185">Reference proteome</keyword>
<reference evidence="2" key="2">
    <citation type="submission" date="2022-06" db="UniProtKB">
        <authorList>
            <consortium name="EnsemblMetazoa"/>
        </authorList>
    </citation>
    <scope>IDENTIFICATION</scope>
    <source>
        <strain evidence="2">PS312</strain>
    </source>
</reference>